<dbReference type="EMBL" id="FOGN01000006">
    <property type="protein sequence ID" value="SES25064.1"/>
    <property type="molecule type" value="Genomic_DNA"/>
</dbReference>
<dbReference type="RefSeq" id="WP_074780884.1">
    <property type="nucleotide sequence ID" value="NZ_FOGN01000006.1"/>
</dbReference>
<gene>
    <name evidence="9" type="ORF">SAMN04487855_2913</name>
    <name evidence="8" type="ORF">SAMN05216589_2857</name>
</gene>
<organism evidence="9 10">
    <name type="scientific">Halopseudomonas bauzanensis</name>
    <dbReference type="NCBI Taxonomy" id="653930"/>
    <lineage>
        <taxon>Bacteria</taxon>
        <taxon>Pseudomonadati</taxon>
        <taxon>Pseudomonadota</taxon>
        <taxon>Gammaproteobacteria</taxon>
        <taxon>Pseudomonadales</taxon>
        <taxon>Pseudomonadaceae</taxon>
        <taxon>Halopseudomonas</taxon>
    </lineage>
</organism>
<keyword evidence="6 9" id="KW-0808">Transferase</keyword>
<dbReference type="SUPFAM" id="SSF63867">
    <property type="entry name" value="MoeA C-terminal domain-like"/>
    <property type="match status" value="1"/>
</dbReference>
<evidence type="ECO:0000313" key="8">
    <source>
        <dbReference type="EMBL" id="SES25064.1"/>
    </source>
</evidence>
<dbReference type="SUPFAM" id="SSF53218">
    <property type="entry name" value="Molybdenum cofactor biosynthesis proteins"/>
    <property type="match status" value="1"/>
</dbReference>
<dbReference type="InterPro" id="IPR036425">
    <property type="entry name" value="MoaB/Mog-like_dom_sf"/>
</dbReference>
<evidence type="ECO:0000256" key="2">
    <source>
        <dbReference type="ARBA" id="ARBA00005046"/>
    </source>
</evidence>
<dbReference type="STRING" id="653930.SAMN05216589_2857"/>
<keyword evidence="4 6" id="KW-0501">Molybdenum cofactor biosynthesis</keyword>
<comment type="pathway">
    <text evidence="2 6">Cofactor biosynthesis; molybdopterin biosynthesis.</text>
</comment>
<proteinExistence type="inferred from homology"/>
<dbReference type="InterPro" id="IPR005110">
    <property type="entry name" value="MoeA_linker/N"/>
</dbReference>
<dbReference type="UniPathway" id="UPA00344"/>
<name>A0A1I4PCP9_9GAMM</name>
<accession>A0A1I4PCP9</accession>
<dbReference type="PANTHER" id="PTHR10192:SF5">
    <property type="entry name" value="GEPHYRIN"/>
    <property type="match status" value="1"/>
</dbReference>
<comment type="similarity">
    <text evidence="3 6">Belongs to the MoeA family.</text>
</comment>
<comment type="catalytic activity">
    <reaction evidence="5">
        <text>adenylyl-molybdopterin + molybdate = Mo-molybdopterin + AMP + H(+)</text>
        <dbReference type="Rhea" id="RHEA:35047"/>
        <dbReference type="ChEBI" id="CHEBI:15378"/>
        <dbReference type="ChEBI" id="CHEBI:36264"/>
        <dbReference type="ChEBI" id="CHEBI:62727"/>
        <dbReference type="ChEBI" id="CHEBI:71302"/>
        <dbReference type="ChEBI" id="CHEBI:456215"/>
        <dbReference type="EC" id="2.10.1.1"/>
    </reaction>
</comment>
<dbReference type="Pfam" id="PF03453">
    <property type="entry name" value="MoeA_N"/>
    <property type="match status" value="1"/>
</dbReference>
<dbReference type="GO" id="GO:0005829">
    <property type="term" value="C:cytosol"/>
    <property type="evidence" value="ECO:0007669"/>
    <property type="project" value="TreeGrafter"/>
</dbReference>
<feature type="domain" description="MoaB/Mog" evidence="7">
    <location>
        <begin position="187"/>
        <end position="329"/>
    </location>
</feature>
<dbReference type="NCBIfam" id="NF045515">
    <property type="entry name" value="Glp_gephyrin"/>
    <property type="match status" value="1"/>
</dbReference>
<dbReference type="CDD" id="cd00887">
    <property type="entry name" value="MoeA"/>
    <property type="match status" value="1"/>
</dbReference>
<dbReference type="PANTHER" id="PTHR10192">
    <property type="entry name" value="MOLYBDOPTERIN BIOSYNTHESIS PROTEIN"/>
    <property type="match status" value="1"/>
</dbReference>
<evidence type="ECO:0000256" key="1">
    <source>
        <dbReference type="ARBA" id="ARBA00002901"/>
    </source>
</evidence>
<dbReference type="Proteomes" id="UP000186904">
    <property type="component" value="Unassembled WGS sequence"/>
</dbReference>
<dbReference type="InterPro" id="IPR036688">
    <property type="entry name" value="MoeA_C_domain_IV_sf"/>
</dbReference>
<protein>
    <recommendedName>
        <fullName evidence="6">Molybdopterin molybdenumtransferase</fullName>
        <ecNumber evidence="6">2.10.1.1</ecNumber>
    </recommendedName>
</protein>
<dbReference type="InterPro" id="IPR038987">
    <property type="entry name" value="MoeA-like"/>
</dbReference>
<evidence type="ECO:0000256" key="6">
    <source>
        <dbReference type="RuleBase" id="RU365090"/>
    </source>
</evidence>
<dbReference type="SUPFAM" id="SSF63882">
    <property type="entry name" value="MoeA N-terminal region -like"/>
    <property type="match status" value="1"/>
</dbReference>
<dbReference type="Pfam" id="PF03454">
    <property type="entry name" value="MoeA_C"/>
    <property type="match status" value="1"/>
</dbReference>
<dbReference type="EMBL" id="FOUA01000006">
    <property type="protein sequence ID" value="SFM25511.1"/>
    <property type="molecule type" value="Genomic_DNA"/>
</dbReference>
<dbReference type="OrthoDB" id="9804758at2"/>
<dbReference type="NCBIfam" id="TIGR00177">
    <property type="entry name" value="molyb_syn"/>
    <property type="match status" value="1"/>
</dbReference>
<dbReference type="InterPro" id="IPR005111">
    <property type="entry name" value="MoeA_C_domain_IV"/>
</dbReference>
<dbReference type="Proteomes" id="UP000186599">
    <property type="component" value="Unassembled WGS sequence"/>
</dbReference>
<dbReference type="EC" id="2.10.1.1" evidence="6"/>
<keyword evidence="6" id="KW-0500">Molybdenum</keyword>
<dbReference type="SMART" id="SM00852">
    <property type="entry name" value="MoCF_biosynth"/>
    <property type="match status" value="1"/>
</dbReference>
<dbReference type="GO" id="GO:0046872">
    <property type="term" value="F:metal ion binding"/>
    <property type="evidence" value="ECO:0007669"/>
    <property type="project" value="UniProtKB-UniRule"/>
</dbReference>
<dbReference type="Gene3D" id="2.170.190.11">
    <property type="entry name" value="Molybdopterin biosynthesis moea protein, domain 3"/>
    <property type="match status" value="1"/>
</dbReference>
<dbReference type="Gene3D" id="3.40.980.10">
    <property type="entry name" value="MoaB/Mog-like domain"/>
    <property type="match status" value="1"/>
</dbReference>
<dbReference type="Gene3D" id="2.40.340.10">
    <property type="entry name" value="MoeA, C-terminal, domain IV"/>
    <property type="match status" value="1"/>
</dbReference>
<evidence type="ECO:0000313" key="11">
    <source>
        <dbReference type="Proteomes" id="UP000186904"/>
    </source>
</evidence>
<dbReference type="GO" id="GO:0061599">
    <property type="term" value="F:molybdopterin molybdotransferase activity"/>
    <property type="evidence" value="ECO:0007669"/>
    <property type="project" value="UniProtKB-UniRule"/>
</dbReference>
<dbReference type="InterPro" id="IPR036135">
    <property type="entry name" value="MoeA_linker/N_sf"/>
</dbReference>
<keyword evidence="6" id="KW-0460">Magnesium</keyword>
<comment type="cofactor">
    <cofactor evidence="6">
        <name>Mg(2+)</name>
        <dbReference type="ChEBI" id="CHEBI:18420"/>
    </cofactor>
</comment>
<dbReference type="Pfam" id="PF00994">
    <property type="entry name" value="MoCF_biosynth"/>
    <property type="match status" value="1"/>
</dbReference>
<evidence type="ECO:0000313" key="10">
    <source>
        <dbReference type="Proteomes" id="UP000186599"/>
    </source>
</evidence>
<evidence type="ECO:0000259" key="7">
    <source>
        <dbReference type="SMART" id="SM00852"/>
    </source>
</evidence>
<evidence type="ECO:0000313" key="9">
    <source>
        <dbReference type="EMBL" id="SFM25511.1"/>
    </source>
</evidence>
<comment type="function">
    <text evidence="1 6">Catalyzes the insertion of molybdate into adenylated molybdopterin with the concomitant release of AMP.</text>
</comment>
<sequence length="415" mass="43956">MACGTTQGLLSVADALATYRRVLAPLSEQELPIEAALGQVLAETVRAAVDLPLFDQSAVDGYAVRSEDLQCASPQRPVTLTLSGEIPAGQSTARAVAPGCAMRILTGAPVPAGADTIVRQEWVVREGGVVRVERALAPVTDLRLRGEELRCGAVLADPGLRLDAGRLAALAMAGVSQVKVHPRARVTVLVTGDEVKPVGELLAPGQIFDANGPLVRGWLAQRGQPLVRCCVVADRFENMCEALAQALEESDAIITTGGVSVGDRDHVPDAAERLGLTRHFWKLAQKPGKPLWFGTGAQAGRSIPLIGLPGNPAAVLVGLAVHVAAVIRALEGEDAEPEWGYAALQEDAMPADQRDQWLRMQLRTDPLSGTATLAPLPRQASHMLSNMMAADVLAWVPASEEAWRAGSVVRWLALR</sequence>
<dbReference type="GO" id="GO:0006777">
    <property type="term" value="P:Mo-molybdopterin cofactor biosynthetic process"/>
    <property type="evidence" value="ECO:0007669"/>
    <property type="project" value="UniProtKB-UniRule"/>
</dbReference>
<dbReference type="Gene3D" id="3.90.105.10">
    <property type="entry name" value="Molybdopterin biosynthesis moea protein, domain 2"/>
    <property type="match status" value="1"/>
</dbReference>
<reference evidence="10 11" key="1">
    <citation type="submission" date="2016-10" db="EMBL/GenBank/DDBJ databases">
        <authorList>
            <person name="de Groot N.N."/>
        </authorList>
    </citation>
    <scope>NUCLEOTIDE SEQUENCE [LARGE SCALE GENOMIC DNA]</scope>
    <source>
        <strain evidence="9 10">CGMCC 1.9095</strain>
        <strain evidence="8 11">DSM 22558</strain>
    </source>
</reference>
<evidence type="ECO:0000256" key="5">
    <source>
        <dbReference type="ARBA" id="ARBA00047317"/>
    </source>
</evidence>
<dbReference type="InterPro" id="IPR001453">
    <property type="entry name" value="MoaB/Mog_dom"/>
</dbReference>
<keyword evidence="6" id="KW-0479">Metal-binding</keyword>
<dbReference type="AlphaFoldDB" id="A0A1I4PCP9"/>
<evidence type="ECO:0000256" key="4">
    <source>
        <dbReference type="ARBA" id="ARBA00023150"/>
    </source>
</evidence>
<evidence type="ECO:0000256" key="3">
    <source>
        <dbReference type="ARBA" id="ARBA00010763"/>
    </source>
</evidence>
<keyword evidence="10" id="KW-1185">Reference proteome</keyword>